<dbReference type="GO" id="GO:0016491">
    <property type="term" value="F:oxidoreductase activity"/>
    <property type="evidence" value="ECO:0007669"/>
    <property type="project" value="UniProtKB-KW"/>
</dbReference>
<keyword evidence="2" id="KW-0560">Oxidoreductase</keyword>
<proteinExistence type="inferred from homology"/>
<dbReference type="GO" id="GO:0008202">
    <property type="term" value="P:steroid metabolic process"/>
    <property type="evidence" value="ECO:0007669"/>
    <property type="project" value="UniProtKB-KW"/>
</dbReference>
<comment type="similarity">
    <text evidence="1 4">Belongs to the short-chain dehydrogenases/reductases (SDR) family.</text>
</comment>
<dbReference type="InterPro" id="IPR020904">
    <property type="entry name" value="Sc_DH/Rdtase_CS"/>
</dbReference>
<dbReference type="Proteomes" id="UP000813420">
    <property type="component" value="Unassembled WGS sequence"/>
</dbReference>
<feature type="domain" description="Ketoreductase" evidence="5">
    <location>
        <begin position="3"/>
        <end position="191"/>
    </location>
</feature>
<dbReference type="InterPro" id="IPR036291">
    <property type="entry name" value="NAD(P)-bd_dom_sf"/>
</dbReference>
<dbReference type="Gene3D" id="3.40.50.720">
    <property type="entry name" value="NAD(P)-binding Rossmann-like Domain"/>
    <property type="match status" value="1"/>
</dbReference>
<dbReference type="OrthoDB" id="9803333at2"/>
<dbReference type="GO" id="GO:0032787">
    <property type="term" value="P:monocarboxylic acid metabolic process"/>
    <property type="evidence" value="ECO:0007669"/>
    <property type="project" value="UniProtKB-ARBA"/>
</dbReference>
<dbReference type="FunFam" id="3.40.50.720:FF:000173">
    <property type="entry name" value="3-oxoacyl-[acyl-carrier protein] reductase"/>
    <property type="match status" value="1"/>
</dbReference>
<dbReference type="EMBL" id="DYXE01000088">
    <property type="protein sequence ID" value="HJH50766.1"/>
    <property type="molecule type" value="Genomic_DNA"/>
</dbReference>
<accession>A0A9D2W060</accession>
<dbReference type="PANTHER" id="PTHR42879">
    <property type="entry name" value="3-OXOACYL-(ACYL-CARRIER-PROTEIN) REDUCTASE"/>
    <property type="match status" value="1"/>
</dbReference>
<dbReference type="Pfam" id="PF00106">
    <property type="entry name" value="adh_short"/>
    <property type="match status" value="1"/>
</dbReference>
<dbReference type="SMART" id="SM00822">
    <property type="entry name" value="PKS_KR"/>
    <property type="match status" value="1"/>
</dbReference>
<protein>
    <submittedName>
        <fullName evidence="6">SDR family NAD(P)-dependent oxidoreductase</fullName>
    </submittedName>
</protein>
<dbReference type="AlphaFoldDB" id="A0A9D2W060"/>
<reference evidence="6" key="2">
    <citation type="submission" date="2021-09" db="EMBL/GenBank/DDBJ databases">
        <authorList>
            <person name="Gilroy R."/>
        </authorList>
    </citation>
    <scope>NUCLEOTIDE SEQUENCE</scope>
    <source>
        <strain evidence="6">USAMLcec4-12693</strain>
    </source>
</reference>
<evidence type="ECO:0000259" key="5">
    <source>
        <dbReference type="SMART" id="SM00822"/>
    </source>
</evidence>
<name>A0A9D2W060_9FIRM</name>
<comment type="caution">
    <text evidence="6">The sequence shown here is derived from an EMBL/GenBank/DDBJ whole genome shotgun (WGS) entry which is preliminary data.</text>
</comment>
<gene>
    <name evidence="6" type="ORF">K8V39_10940</name>
</gene>
<evidence type="ECO:0000256" key="1">
    <source>
        <dbReference type="ARBA" id="ARBA00006484"/>
    </source>
</evidence>
<dbReference type="PRINTS" id="PR00081">
    <property type="entry name" value="GDHRDH"/>
</dbReference>
<evidence type="ECO:0000313" key="7">
    <source>
        <dbReference type="Proteomes" id="UP000813420"/>
    </source>
</evidence>
<dbReference type="SUPFAM" id="SSF51735">
    <property type="entry name" value="NAD(P)-binding Rossmann-fold domains"/>
    <property type="match status" value="1"/>
</dbReference>
<dbReference type="PRINTS" id="PR00080">
    <property type="entry name" value="SDRFAMILY"/>
</dbReference>
<sequence length="251" mass="26898">MAKTAIITGGSRGIGRALSLKLGELGYNVVINYRSESSKAKSDEVAKELEDTYHVETLVVRADVSKYEQCEALVKAAVERFGDRIDALVNNAGITNNCNWIDIKPEAYESVIATNLMSFLHMTHLVLPYMVNHSSKDEQCVICNTSSVGGLTGVINQADYCAAKSGVIGLTRALALEYAAKGIRVNAIAPGMIMTDMLRGVNQDELNALAATIPEGYIGDVSDIAGALEYIFTAPYLTGQIISPNGGFVLQ</sequence>
<dbReference type="PROSITE" id="PS00061">
    <property type="entry name" value="ADH_SHORT"/>
    <property type="match status" value="1"/>
</dbReference>
<dbReference type="InterPro" id="IPR002347">
    <property type="entry name" value="SDR_fam"/>
</dbReference>
<keyword evidence="3" id="KW-0753">Steroid metabolism</keyword>
<keyword evidence="3" id="KW-0443">Lipid metabolism</keyword>
<evidence type="ECO:0000256" key="2">
    <source>
        <dbReference type="ARBA" id="ARBA00023002"/>
    </source>
</evidence>
<organism evidence="6 7">
    <name type="scientific">Merdimonas faecis</name>
    <dbReference type="NCBI Taxonomy" id="1653435"/>
    <lineage>
        <taxon>Bacteria</taxon>
        <taxon>Bacillati</taxon>
        <taxon>Bacillota</taxon>
        <taxon>Clostridia</taxon>
        <taxon>Lachnospirales</taxon>
        <taxon>Lachnospiraceae</taxon>
        <taxon>Merdimonas</taxon>
    </lineage>
</organism>
<evidence type="ECO:0000313" key="6">
    <source>
        <dbReference type="EMBL" id="HJH50766.1"/>
    </source>
</evidence>
<dbReference type="RefSeq" id="WP_070089637.1">
    <property type="nucleotide sequence ID" value="NZ_CABMJS010000020.1"/>
</dbReference>
<dbReference type="PANTHER" id="PTHR42879:SF2">
    <property type="entry name" value="3-OXOACYL-[ACYL-CARRIER-PROTEIN] REDUCTASE FABG"/>
    <property type="match status" value="1"/>
</dbReference>
<evidence type="ECO:0000256" key="3">
    <source>
        <dbReference type="ARBA" id="ARBA00023221"/>
    </source>
</evidence>
<evidence type="ECO:0000256" key="4">
    <source>
        <dbReference type="RuleBase" id="RU000363"/>
    </source>
</evidence>
<reference evidence="6" key="1">
    <citation type="journal article" date="2021" name="PeerJ">
        <title>Extensive microbial diversity within the chicken gut microbiome revealed by metagenomics and culture.</title>
        <authorList>
            <person name="Gilroy R."/>
            <person name="Ravi A."/>
            <person name="Getino M."/>
            <person name="Pursley I."/>
            <person name="Horton D.L."/>
            <person name="Alikhan N.F."/>
            <person name="Baker D."/>
            <person name="Gharbi K."/>
            <person name="Hall N."/>
            <person name="Watson M."/>
            <person name="Adriaenssens E.M."/>
            <person name="Foster-Nyarko E."/>
            <person name="Jarju S."/>
            <person name="Secka A."/>
            <person name="Antonio M."/>
            <person name="Oren A."/>
            <person name="Chaudhuri R.R."/>
            <person name="La Ragione R."/>
            <person name="Hildebrand F."/>
            <person name="Pallen M.J."/>
        </authorList>
    </citation>
    <scope>NUCLEOTIDE SEQUENCE</scope>
    <source>
        <strain evidence="6">USAMLcec4-12693</strain>
    </source>
</reference>
<dbReference type="InterPro" id="IPR057326">
    <property type="entry name" value="KR_dom"/>
</dbReference>
<dbReference type="InterPro" id="IPR050259">
    <property type="entry name" value="SDR"/>
</dbReference>